<dbReference type="InterPro" id="IPR036291">
    <property type="entry name" value="NAD(P)-bd_dom_sf"/>
</dbReference>
<dbReference type="SUPFAM" id="SSF51735">
    <property type="entry name" value="NAD(P)-binding Rossmann-fold domains"/>
    <property type="match status" value="1"/>
</dbReference>
<dbReference type="STRING" id="388950.GCA_001611675_00625"/>
<dbReference type="Gene3D" id="3.40.50.720">
    <property type="entry name" value="NAD(P)-binding Rossmann-like Domain"/>
    <property type="match status" value="1"/>
</dbReference>
<name>A0A1I7H5J6_9BACT</name>
<protein>
    <submittedName>
        <fullName evidence="2">Predicted dehydrogenase</fullName>
    </submittedName>
</protein>
<evidence type="ECO:0000313" key="3">
    <source>
        <dbReference type="Proteomes" id="UP000182491"/>
    </source>
</evidence>
<dbReference type="AlphaFoldDB" id="A0A1I7H5J6"/>
<dbReference type="Pfam" id="PF01408">
    <property type="entry name" value="GFO_IDH_MocA"/>
    <property type="match status" value="1"/>
</dbReference>
<keyword evidence="3" id="KW-1185">Reference proteome</keyword>
<evidence type="ECO:0000313" key="2">
    <source>
        <dbReference type="EMBL" id="SFU55985.1"/>
    </source>
</evidence>
<dbReference type="EMBL" id="FPCA01000001">
    <property type="protein sequence ID" value="SFU55985.1"/>
    <property type="molecule type" value="Genomic_DNA"/>
</dbReference>
<dbReference type="PANTHER" id="PTHR43377">
    <property type="entry name" value="BILIVERDIN REDUCTASE A"/>
    <property type="match status" value="1"/>
</dbReference>
<feature type="domain" description="Gfo/Idh/MocA-like oxidoreductase N-terminal" evidence="1">
    <location>
        <begin position="4"/>
        <end position="127"/>
    </location>
</feature>
<dbReference type="InterPro" id="IPR051450">
    <property type="entry name" value="Gfo/Idh/MocA_Oxidoreductases"/>
</dbReference>
<evidence type="ECO:0000259" key="1">
    <source>
        <dbReference type="Pfam" id="PF01408"/>
    </source>
</evidence>
<dbReference type="GO" id="GO:0000166">
    <property type="term" value="F:nucleotide binding"/>
    <property type="evidence" value="ECO:0007669"/>
    <property type="project" value="InterPro"/>
</dbReference>
<sequence>MKNNLIVGAGQLGSRHLQGLLKYNKPQNIFVIDPSVESLRIAQQRSGEVEHMHKVYFVSNWDKLPNNIDIAIIATNAGVRESVVTKLLEDHAVKFLILEKVLFQKQKSYDEVRAMLLDKGVATWVNHPRRMMRHFQQIKQEIQSVGTSITLHTYGMNWGLACNGIHFIDLVSYLSGSSVDTLDAVWVENEVLDSKRSGHIEFVGTIKGTLENGSLFTITSDRGTPGILTTSISADKYRWIVTEGAGNEVVSFNHENKAVVSEYTVEYQSTLTTRLAEQLFKKGTCDLPTYEEAYQAHVPYLEVLLEKYQQLSGQLTDTCPIT</sequence>
<dbReference type="OrthoDB" id="2043779at2"/>
<dbReference type="PANTHER" id="PTHR43377:SF1">
    <property type="entry name" value="BILIVERDIN REDUCTASE A"/>
    <property type="match status" value="1"/>
</dbReference>
<proteinExistence type="predicted"/>
<dbReference type="InterPro" id="IPR000683">
    <property type="entry name" value="Gfo/Idh/MocA-like_OxRdtase_N"/>
</dbReference>
<accession>A0A1I7H5J6</accession>
<dbReference type="RefSeq" id="WP_068836815.1">
    <property type="nucleotide sequence ID" value="NZ_BMXC01000001.1"/>
</dbReference>
<organism evidence="2 3">
    <name type="scientific">Pontibacter akesuensis</name>
    <dbReference type="NCBI Taxonomy" id="388950"/>
    <lineage>
        <taxon>Bacteria</taxon>
        <taxon>Pseudomonadati</taxon>
        <taxon>Bacteroidota</taxon>
        <taxon>Cytophagia</taxon>
        <taxon>Cytophagales</taxon>
        <taxon>Hymenobacteraceae</taxon>
        <taxon>Pontibacter</taxon>
    </lineage>
</organism>
<dbReference type="Proteomes" id="UP000182491">
    <property type="component" value="Unassembled WGS sequence"/>
</dbReference>
<gene>
    <name evidence="2" type="ORF">SAMN04487941_1527</name>
</gene>
<reference evidence="3" key="1">
    <citation type="submission" date="2016-10" db="EMBL/GenBank/DDBJ databases">
        <authorList>
            <person name="Varghese N."/>
        </authorList>
    </citation>
    <scope>NUCLEOTIDE SEQUENCE [LARGE SCALE GENOMIC DNA]</scope>
    <source>
        <strain evidence="3">DSM 18820</strain>
    </source>
</reference>